<proteinExistence type="predicted"/>
<accession>A0AAU9JHX3</accession>
<gene>
    <name evidence="1" type="ORF">BSTOLATCC_MIC38541</name>
</gene>
<keyword evidence="2" id="KW-1185">Reference proteome</keyword>
<organism evidence="1 2">
    <name type="scientific">Blepharisma stoltei</name>
    <dbReference type="NCBI Taxonomy" id="1481888"/>
    <lineage>
        <taxon>Eukaryota</taxon>
        <taxon>Sar</taxon>
        <taxon>Alveolata</taxon>
        <taxon>Ciliophora</taxon>
        <taxon>Postciliodesmatophora</taxon>
        <taxon>Heterotrichea</taxon>
        <taxon>Heterotrichida</taxon>
        <taxon>Blepharismidae</taxon>
        <taxon>Blepharisma</taxon>
    </lineage>
</organism>
<name>A0AAU9JHX3_9CILI</name>
<dbReference type="Proteomes" id="UP001162131">
    <property type="component" value="Unassembled WGS sequence"/>
</dbReference>
<protein>
    <submittedName>
        <fullName evidence="1">Uncharacterized protein</fullName>
    </submittedName>
</protein>
<evidence type="ECO:0000313" key="2">
    <source>
        <dbReference type="Proteomes" id="UP001162131"/>
    </source>
</evidence>
<comment type="caution">
    <text evidence="1">The sequence shown here is derived from an EMBL/GenBank/DDBJ whole genome shotgun (WGS) entry which is preliminary data.</text>
</comment>
<evidence type="ECO:0000313" key="1">
    <source>
        <dbReference type="EMBL" id="CAG9325278.1"/>
    </source>
</evidence>
<dbReference type="AlphaFoldDB" id="A0AAU9JHX3"/>
<dbReference type="EMBL" id="CAJZBQ010000038">
    <property type="protein sequence ID" value="CAG9325278.1"/>
    <property type="molecule type" value="Genomic_DNA"/>
</dbReference>
<sequence>MGFTWFIRKKLPCLRLASKYLTPLTPESGKETKTKRMGKSKSFREIKLLKIWGLPLMKEKWKEERNSQEGDLIIKIWASALWIKGIEFTMWSSKDISKTMPGAERKFENRNSFIMLIIAFQTQFCL</sequence>
<reference evidence="1" key="1">
    <citation type="submission" date="2021-09" db="EMBL/GenBank/DDBJ databases">
        <authorList>
            <consortium name="AG Swart"/>
            <person name="Singh M."/>
            <person name="Singh A."/>
            <person name="Seah K."/>
            <person name="Emmerich C."/>
        </authorList>
    </citation>
    <scope>NUCLEOTIDE SEQUENCE</scope>
    <source>
        <strain evidence="1">ATCC30299</strain>
    </source>
</reference>